<feature type="non-terminal residue" evidence="2">
    <location>
        <position position="108"/>
    </location>
</feature>
<dbReference type="AlphaFoldDB" id="I2NME9"/>
<evidence type="ECO:0000313" key="3">
    <source>
        <dbReference type="Proteomes" id="UP000004473"/>
    </source>
</evidence>
<gene>
    <name evidence="2" type="ORF">HMPREF1051_2067</name>
</gene>
<protein>
    <submittedName>
        <fullName evidence="2">Uncharacterized protein</fullName>
    </submittedName>
</protein>
<sequence>MNHFWTNSLTACILLGASLQASAQTHSVYFNQNGKITATMSSVAYVRQYTVESGVAQVQDFYYPSMKKYSDPYEIPAAQIKTFVPVLNNGTLTLWHFNGQKKMIGSYR</sequence>
<dbReference type="EMBL" id="AJMT01000141">
    <property type="protein sequence ID" value="EIG27010.1"/>
    <property type="molecule type" value="Genomic_DNA"/>
</dbReference>
<proteinExistence type="predicted"/>
<evidence type="ECO:0000256" key="1">
    <source>
        <dbReference type="SAM" id="SignalP"/>
    </source>
</evidence>
<dbReference type="Proteomes" id="UP000004473">
    <property type="component" value="Unassembled WGS sequence"/>
</dbReference>
<name>I2NME9_NEISI</name>
<comment type="caution">
    <text evidence="2">The sequence shown here is derived from an EMBL/GenBank/DDBJ whole genome shotgun (WGS) entry which is preliminary data.</text>
</comment>
<evidence type="ECO:0000313" key="2">
    <source>
        <dbReference type="EMBL" id="EIG27010.1"/>
    </source>
</evidence>
<organism evidence="2 3">
    <name type="scientific">Neisseria sicca VK64</name>
    <dbReference type="NCBI Taxonomy" id="1095748"/>
    <lineage>
        <taxon>Bacteria</taxon>
        <taxon>Pseudomonadati</taxon>
        <taxon>Pseudomonadota</taxon>
        <taxon>Betaproteobacteria</taxon>
        <taxon>Neisseriales</taxon>
        <taxon>Neisseriaceae</taxon>
        <taxon>Neisseria</taxon>
    </lineage>
</organism>
<feature type="chain" id="PRO_5003663005" evidence="1">
    <location>
        <begin position="24"/>
        <end position="108"/>
    </location>
</feature>
<keyword evidence="1" id="KW-0732">Signal</keyword>
<accession>I2NME9</accession>
<reference evidence="2 3" key="1">
    <citation type="submission" date="2012-04" db="EMBL/GenBank/DDBJ databases">
        <authorList>
            <person name="Harkins D.M."/>
            <person name="Madupu R."/>
            <person name="Durkin A.S."/>
            <person name="Torralba M."/>
            <person name="Methe B."/>
            <person name="Sutton G.G."/>
            <person name="Nelson K.E."/>
        </authorList>
    </citation>
    <scope>NUCLEOTIDE SEQUENCE [LARGE SCALE GENOMIC DNA]</scope>
    <source>
        <strain evidence="2 3">VK64</strain>
    </source>
</reference>
<feature type="signal peptide" evidence="1">
    <location>
        <begin position="1"/>
        <end position="23"/>
    </location>
</feature>